<dbReference type="KEGG" id="fax:FUAX_19110"/>
<dbReference type="SUPFAM" id="SSF51126">
    <property type="entry name" value="Pectin lyase-like"/>
    <property type="match status" value="1"/>
</dbReference>
<feature type="region of interest" description="Disordered" evidence="1">
    <location>
        <begin position="308"/>
        <end position="327"/>
    </location>
</feature>
<organism evidence="2 3">
    <name type="scientific">Fulvitalea axinellae</name>
    <dbReference type="NCBI Taxonomy" id="1182444"/>
    <lineage>
        <taxon>Bacteria</taxon>
        <taxon>Pseudomonadati</taxon>
        <taxon>Bacteroidota</taxon>
        <taxon>Cytophagia</taxon>
        <taxon>Cytophagales</taxon>
        <taxon>Persicobacteraceae</taxon>
        <taxon>Fulvitalea</taxon>
    </lineage>
</organism>
<gene>
    <name evidence="2" type="ORF">FUAX_19110</name>
</gene>
<dbReference type="Proteomes" id="UP001348817">
    <property type="component" value="Chromosome"/>
</dbReference>
<evidence type="ECO:0000313" key="3">
    <source>
        <dbReference type="Proteomes" id="UP001348817"/>
    </source>
</evidence>
<dbReference type="RefSeq" id="WP_338391079.1">
    <property type="nucleotide sequence ID" value="NZ_AP025314.1"/>
</dbReference>
<evidence type="ECO:0008006" key="4">
    <source>
        <dbReference type="Google" id="ProtNLM"/>
    </source>
</evidence>
<accession>A0AAU9CBI7</accession>
<sequence>MKRILSVCFVVIFVGINWVQAKDLVVTYNGYNGTYSTIQAAVNAATAGDRILVENRGVSNSAYQTGKDIEIAKDITIMASPTALKRPVIADDIIAGADVKIRLKYLDIKSNRVSDVTGHKLSLEIFDCIANNVYCNNLDSKLILVHSVVRGELLAHSGKIIGSNITKFVFQRVERRLTYVSDLIVIGNSISEIANSESIQQTIHFYGNELKSSFALPCDGNSKFSNNTIVLESATSNNNILSLGDAEIMNNALRLQVYIGSGDNYYNIFNKPENAAFNHIYVAQEEAYKDRLFIKNWGAQYTKGKNVTPHKGAPMPAYSNLDRTRNTQGKSGGSFPFEMYYHPAGTSEEISLPTVFYINLLNNRVNPGETIDIEAEAKTGK</sequence>
<name>A0AAU9CBI7_9BACT</name>
<dbReference type="AlphaFoldDB" id="A0AAU9CBI7"/>
<proteinExistence type="predicted"/>
<evidence type="ECO:0000256" key="1">
    <source>
        <dbReference type="SAM" id="MobiDB-lite"/>
    </source>
</evidence>
<keyword evidence="3" id="KW-1185">Reference proteome</keyword>
<dbReference type="EMBL" id="AP025314">
    <property type="protein sequence ID" value="BDD09479.1"/>
    <property type="molecule type" value="Genomic_DNA"/>
</dbReference>
<protein>
    <recommendedName>
        <fullName evidence="4">Periplasmic copper-binding protein NosD beta helix domain-containing protein</fullName>
    </recommendedName>
</protein>
<reference evidence="2 3" key="1">
    <citation type="submission" date="2021-12" db="EMBL/GenBank/DDBJ databases">
        <title>Genome sequencing of bacteria with rrn-lacking chromosome and rrn-plasmid.</title>
        <authorList>
            <person name="Anda M."/>
            <person name="Iwasaki W."/>
        </authorList>
    </citation>
    <scope>NUCLEOTIDE SEQUENCE [LARGE SCALE GENOMIC DNA]</scope>
    <source>
        <strain evidence="2 3">DSM 100852</strain>
    </source>
</reference>
<evidence type="ECO:0000313" key="2">
    <source>
        <dbReference type="EMBL" id="BDD09479.1"/>
    </source>
</evidence>
<dbReference type="InterPro" id="IPR011050">
    <property type="entry name" value="Pectin_lyase_fold/virulence"/>
</dbReference>